<evidence type="ECO:0000313" key="3">
    <source>
        <dbReference type="Proteomes" id="UP001190700"/>
    </source>
</evidence>
<protein>
    <submittedName>
        <fullName evidence="2">Uncharacterized protein</fullName>
    </submittedName>
</protein>
<dbReference type="EMBL" id="LGRX02033210">
    <property type="protein sequence ID" value="KAK3242235.1"/>
    <property type="molecule type" value="Genomic_DNA"/>
</dbReference>
<keyword evidence="3" id="KW-1185">Reference proteome</keyword>
<evidence type="ECO:0000256" key="1">
    <source>
        <dbReference type="SAM" id="MobiDB-lite"/>
    </source>
</evidence>
<sequence>MERGEDISGDPNSDLADLRTMVLDLKRQLAAFTASDGSAPSPRGYTRGQAGPAYEDEVHNHAPRQRWELVARQKVAFHRDTSATVPYCQNDVCAKGKARHWHRDCPNGGRRGISAYSFVEEAENSVLAARFQHAIDHDDAEEFDALCVLAGGKPDIVADVSACSFCEEDGEALVYAIDEYTGLARHVDTGALNINTFTANVPVVSDPAKHSPAASVDSEEEWTAPPVSGAGRAASAAPIAATPPPPPFGDVPGGTEGDPILSTNNGFVREKPTHREIRPMNFLENSDALRSTPNRASTRGVLSDALIKTFDYADDVIDILKARGYPPKASGVTLEGGGAREDFLALRSAMTAVLHSANSVEVAKIFDLELAYASYYYDVNYMVFTMLSVLLRGSALAVYHTTAKRYPLTDALFSFVFISRWRAFDVPTRVLAPTAIGRGKAVHASSASAFTFQLPHDLAAALPDPLDQPAEVEPVDSLSTDDDEPVNPTLAKHDCGLRRE</sequence>
<accession>A0AAE0BUR8</accession>
<dbReference type="Proteomes" id="UP001190700">
    <property type="component" value="Unassembled WGS sequence"/>
</dbReference>
<dbReference type="AlphaFoldDB" id="A0AAE0BUR8"/>
<proteinExistence type="predicted"/>
<reference evidence="2 3" key="1">
    <citation type="journal article" date="2015" name="Genome Biol. Evol.">
        <title>Comparative Genomics of a Bacterivorous Green Alga Reveals Evolutionary Causalities and Consequences of Phago-Mixotrophic Mode of Nutrition.</title>
        <authorList>
            <person name="Burns J.A."/>
            <person name="Paasch A."/>
            <person name="Narechania A."/>
            <person name="Kim E."/>
        </authorList>
    </citation>
    <scope>NUCLEOTIDE SEQUENCE [LARGE SCALE GENOMIC DNA]</scope>
    <source>
        <strain evidence="2 3">PLY_AMNH</strain>
    </source>
</reference>
<feature type="compositionally biased region" description="Basic and acidic residues" evidence="1">
    <location>
        <begin position="491"/>
        <end position="500"/>
    </location>
</feature>
<feature type="region of interest" description="Disordered" evidence="1">
    <location>
        <begin position="463"/>
        <end position="500"/>
    </location>
</feature>
<feature type="region of interest" description="Disordered" evidence="1">
    <location>
        <begin position="206"/>
        <end position="241"/>
    </location>
</feature>
<name>A0AAE0BUR8_9CHLO</name>
<feature type="compositionally biased region" description="Low complexity" evidence="1">
    <location>
        <begin position="224"/>
        <end position="240"/>
    </location>
</feature>
<gene>
    <name evidence="2" type="ORF">CYMTET_48067</name>
</gene>
<organism evidence="2 3">
    <name type="scientific">Cymbomonas tetramitiformis</name>
    <dbReference type="NCBI Taxonomy" id="36881"/>
    <lineage>
        <taxon>Eukaryota</taxon>
        <taxon>Viridiplantae</taxon>
        <taxon>Chlorophyta</taxon>
        <taxon>Pyramimonadophyceae</taxon>
        <taxon>Pyramimonadales</taxon>
        <taxon>Pyramimonadaceae</taxon>
        <taxon>Cymbomonas</taxon>
    </lineage>
</organism>
<comment type="caution">
    <text evidence="2">The sequence shown here is derived from an EMBL/GenBank/DDBJ whole genome shotgun (WGS) entry which is preliminary data.</text>
</comment>
<evidence type="ECO:0000313" key="2">
    <source>
        <dbReference type="EMBL" id="KAK3242235.1"/>
    </source>
</evidence>